<comment type="subcellular location">
    <subcellularLocation>
        <location evidence="3">Cytoplasm</location>
    </subcellularLocation>
</comment>
<dbReference type="OrthoDB" id="25129at2759"/>
<comment type="function">
    <text evidence="3">Plays a central role in 2-thiolation of mcm(5)S(2)U at tRNA wobble positions of tRNA(Lys), tRNA(Glu) and tRNA(Gln). May act by forming a heterodimer with NCS6/CTU1 that ligates sulfur from thiocarboxylated URM1 onto the uridine of tRNAs at wobble position.</text>
</comment>
<evidence type="ECO:0000313" key="5">
    <source>
        <dbReference type="Proteomes" id="UP000801492"/>
    </source>
</evidence>
<dbReference type="GO" id="GO:0032447">
    <property type="term" value="P:protein urmylation"/>
    <property type="evidence" value="ECO:0007669"/>
    <property type="project" value="UniProtKB-UniRule"/>
</dbReference>
<dbReference type="InterPro" id="IPR019407">
    <property type="entry name" value="CTU2"/>
</dbReference>
<keyword evidence="2 3" id="KW-0819">tRNA processing</keyword>
<dbReference type="GO" id="GO:0016779">
    <property type="term" value="F:nucleotidyltransferase activity"/>
    <property type="evidence" value="ECO:0007669"/>
    <property type="project" value="UniProtKB-UniRule"/>
</dbReference>
<dbReference type="Pfam" id="PF10288">
    <property type="entry name" value="CTU2"/>
    <property type="match status" value="1"/>
</dbReference>
<dbReference type="InterPro" id="IPR014729">
    <property type="entry name" value="Rossmann-like_a/b/a_fold"/>
</dbReference>
<keyword evidence="1 3" id="KW-0963">Cytoplasm</keyword>
<name>A0A8K0DJ62_IGNLU</name>
<proteinExistence type="inferred from homology"/>
<accession>A0A8K0DJ62</accession>
<evidence type="ECO:0000313" key="4">
    <source>
        <dbReference type="EMBL" id="KAF2905089.1"/>
    </source>
</evidence>
<dbReference type="UniPathway" id="UPA00988"/>
<comment type="similarity">
    <text evidence="3">Belongs to the CTU2/NCS2 family.</text>
</comment>
<dbReference type="GO" id="GO:0005829">
    <property type="term" value="C:cytosol"/>
    <property type="evidence" value="ECO:0007669"/>
    <property type="project" value="TreeGrafter"/>
</dbReference>
<dbReference type="Proteomes" id="UP000801492">
    <property type="component" value="Unassembled WGS sequence"/>
</dbReference>
<gene>
    <name evidence="4" type="ORF">ILUMI_01073</name>
</gene>
<dbReference type="Gene3D" id="3.40.50.620">
    <property type="entry name" value="HUPs"/>
    <property type="match status" value="1"/>
</dbReference>
<comment type="caution">
    <text evidence="4">The sequence shown here is derived from an EMBL/GenBank/DDBJ whole genome shotgun (WGS) entry which is preliminary data.</text>
</comment>
<comment type="pathway">
    <text evidence="3">tRNA modification; 5-methoxycarbonylmethyl-2-thiouridine-tRNA biosynthesis.</text>
</comment>
<sequence>MCSVGDDIEEQENNKFMQERPKLHLAKNVCMKCELKPNVVLHNKYPYCKSCFIKSTVHKFKALLGKSRLVHPNDNVLIYHRIGHPGTALLNFLRSGLDLTTPKKIRFKPIVLFIEDQYNLSAAQRRYILENVNKEIQYFNFPCYFISFVQYVLHPEDLQSHTHQNYEEIIINEEDALNIKSVVKKKCNLTVQQEVFKVFEQDLLIKTAKLLKCKFIFTSDLGIDIASQLLTSISLGRGSNAAFDIGTVDLRNDEVTIIRPLRNFSIKELALYNVFNNLNPVSFLKASQNPYSSVQNLMEKFVSDLQINYPSTISTIVRTGDKLSIDKNFEQNEKCPLCKVPLENTHDKLGSAEATNFSHWASTQLPDANLSLEEQSTQLLENFKNTCELKYCFACSQIVDFL</sequence>
<dbReference type="AlphaFoldDB" id="A0A8K0DJ62"/>
<organism evidence="4 5">
    <name type="scientific">Ignelater luminosus</name>
    <name type="common">Cucubano</name>
    <name type="synonym">Pyrophorus luminosus</name>
    <dbReference type="NCBI Taxonomy" id="2038154"/>
    <lineage>
        <taxon>Eukaryota</taxon>
        <taxon>Metazoa</taxon>
        <taxon>Ecdysozoa</taxon>
        <taxon>Arthropoda</taxon>
        <taxon>Hexapoda</taxon>
        <taxon>Insecta</taxon>
        <taxon>Pterygota</taxon>
        <taxon>Neoptera</taxon>
        <taxon>Endopterygota</taxon>
        <taxon>Coleoptera</taxon>
        <taxon>Polyphaga</taxon>
        <taxon>Elateriformia</taxon>
        <taxon>Elateroidea</taxon>
        <taxon>Elateridae</taxon>
        <taxon>Agrypninae</taxon>
        <taxon>Pyrophorini</taxon>
        <taxon>Ignelater</taxon>
    </lineage>
</organism>
<dbReference type="HAMAP" id="MF_03054">
    <property type="entry name" value="CTU2"/>
    <property type="match status" value="1"/>
</dbReference>
<dbReference type="GO" id="GO:0000049">
    <property type="term" value="F:tRNA binding"/>
    <property type="evidence" value="ECO:0007669"/>
    <property type="project" value="InterPro"/>
</dbReference>
<evidence type="ECO:0000256" key="1">
    <source>
        <dbReference type="ARBA" id="ARBA00022490"/>
    </source>
</evidence>
<protein>
    <recommendedName>
        <fullName evidence="3">Cytoplasmic tRNA 2-thiolation protein 2</fullName>
    </recommendedName>
</protein>
<dbReference type="GO" id="GO:0002143">
    <property type="term" value="P:tRNA wobble position uridine thiolation"/>
    <property type="evidence" value="ECO:0007669"/>
    <property type="project" value="TreeGrafter"/>
</dbReference>
<dbReference type="SUPFAM" id="SSF52402">
    <property type="entry name" value="Adenine nucleotide alpha hydrolases-like"/>
    <property type="match status" value="1"/>
</dbReference>
<dbReference type="PANTHER" id="PTHR20882:SF14">
    <property type="entry name" value="CYTOPLASMIC TRNA 2-THIOLATION PROTEIN 2"/>
    <property type="match status" value="1"/>
</dbReference>
<dbReference type="EMBL" id="VTPC01000605">
    <property type="protein sequence ID" value="KAF2905089.1"/>
    <property type="molecule type" value="Genomic_DNA"/>
</dbReference>
<dbReference type="PANTHER" id="PTHR20882">
    <property type="entry name" value="CYTOPLASMIC TRNA 2-THIOLATION PROTEIN 2"/>
    <property type="match status" value="1"/>
</dbReference>
<evidence type="ECO:0000256" key="2">
    <source>
        <dbReference type="ARBA" id="ARBA00022694"/>
    </source>
</evidence>
<reference evidence="4" key="1">
    <citation type="submission" date="2019-08" db="EMBL/GenBank/DDBJ databases">
        <title>The genome of the North American firefly Photinus pyralis.</title>
        <authorList>
            <consortium name="Photinus pyralis genome working group"/>
            <person name="Fallon T.R."/>
            <person name="Sander Lower S.E."/>
            <person name="Weng J.-K."/>
        </authorList>
    </citation>
    <scope>NUCLEOTIDE SEQUENCE</scope>
    <source>
        <strain evidence="4">TRF0915ILg1</strain>
        <tissue evidence="4">Whole body</tissue>
    </source>
</reference>
<keyword evidence="5" id="KW-1185">Reference proteome</keyword>
<dbReference type="GO" id="GO:0016783">
    <property type="term" value="F:sulfurtransferase activity"/>
    <property type="evidence" value="ECO:0007669"/>
    <property type="project" value="TreeGrafter"/>
</dbReference>
<evidence type="ECO:0000256" key="3">
    <source>
        <dbReference type="HAMAP-Rule" id="MF_03054"/>
    </source>
</evidence>